<feature type="region of interest" description="Disordered" evidence="1">
    <location>
        <begin position="19"/>
        <end position="85"/>
    </location>
</feature>
<proteinExistence type="predicted"/>
<feature type="region of interest" description="Disordered" evidence="1">
    <location>
        <begin position="99"/>
        <end position="119"/>
    </location>
</feature>
<organism evidence="2 3">
    <name type="scientific">Solea senegalensis</name>
    <name type="common">Senegalese sole</name>
    <dbReference type="NCBI Taxonomy" id="28829"/>
    <lineage>
        <taxon>Eukaryota</taxon>
        <taxon>Metazoa</taxon>
        <taxon>Chordata</taxon>
        <taxon>Craniata</taxon>
        <taxon>Vertebrata</taxon>
        <taxon>Euteleostomi</taxon>
        <taxon>Actinopterygii</taxon>
        <taxon>Neopterygii</taxon>
        <taxon>Teleostei</taxon>
        <taxon>Neoteleostei</taxon>
        <taxon>Acanthomorphata</taxon>
        <taxon>Carangaria</taxon>
        <taxon>Pleuronectiformes</taxon>
        <taxon>Pleuronectoidei</taxon>
        <taxon>Soleidae</taxon>
        <taxon>Solea</taxon>
    </lineage>
</organism>
<sequence>MRDIYGLLVHDWVLPDATRQLDEPSSAPVEQPTGPVAPPDPQQTLAPPDPRRAPTGPFLTRPPAAPTGPSTSGSHSSEGTPAAPVALEKVIDDIVKEGCPAPSAVLKRKRKESPVSTQS</sequence>
<keyword evidence="3" id="KW-1185">Reference proteome</keyword>
<reference evidence="2 3" key="1">
    <citation type="journal article" date="2021" name="Sci. Rep.">
        <title>Chromosome anchoring in Senegalese sole (Solea senegalensis) reveals sex-associated markers and genome rearrangements in flatfish.</title>
        <authorList>
            <person name="Guerrero-Cozar I."/>
            <person name="Gomez-Garrido J."/>
            <person name="Berbel C."/>
            <person name="Martinez-Blanch J.F."/>
            <person name="Alioto T."/>
            <person name="Claros M.G."/>
            <person name="Gagnaire P.A."/>
            <person name="Manchado M."/>
        </authorList>
    </citation>
    <scope>NUCLEOTIDE SEQUENCE [LARGE SCALE GENOMIC DNA]</scope>
    <source>
        <strain evidence="2">Sse05_10M</strain>
    </source>
</reference>
<evidence type="ECO:0000313" key="2">
    <source>
        <dbReference type="EMBL" id="KAG7508544.1"/>
    </source>
</evidence>
<evidence type="ECO:0000256" key="1">
    <source>
        <dbReference type="SAM" id="MobiDB-lite"/>
    </source>
</evidence>
<protein>
    <submittedName>
        <fullName evidence="2">Uncharacterized protein</fullName>
    </submittedName>
</protein>
<dbReference type="Proteomes" id="UP000693946">
    <property type="component" value="Linkage Group LG17"/>
</dbReference>
<name>A0AAV6RUF1_SOLSE</name>
<gene>
    <name evidence="2" type="ORF">JOB18_016774</name>
</gene>
<comment type="caution">
    <text evidence="2">The sequence shown here is derived from an EMBL/GenBank/DDBJ whole genome shotgun (WGS) entry which is preliminary data.</text>
</comment>
<dbReference type="EMBL" id="JAGKHQ010000009">
    <property type="protein sequence ID" value="KAG7508544.1"/>
    <property type="molecule type" value="Genomic_DNA"/>
</dbReference>
<dbReference type="AlphaFoldDB" id="A0AAV6RUF1"/>
<accession>A0AAV6RUF1</accession>
<evidence type="ECO:0000313" key="3">
    <source>
        <dbReference type="Proteomes" id="UP000693946"/>
    </source>
</evidence>
<feature type="compositionally biased region" description="Low complexity" evidence="1">
    <location>
        <begin position="67"/>
        <end position="81"/>
    </location>
</feature>